<evidence type="ECO:0000256" key="1">
    <source>
        <dbReference type="SAM" id="MobiDB-lite"/>
    </source>
</evidence>
<proteinExistence type="predicted"/>
<keyword evidence="3" id="KW-1185">Reference proteome</keyword>
<dbReference type="WBParaSite" id="SCUD_0000440801-mRNA-1">
    <property type="protein sequence ID" value="SCUD_0000440801-mRNA-1"/>
    <property type="gene ID" value="SCUD_0000440801"/>
</dbReference>
<sequence length="196" mass="20974">MVAGDQRLVHTPFVPAGYWSPCAPLVWDPVKAPDIRFSSSHFCKQHPWCEAEREHHPSVGVAPQRSANGRPQSSSHHFPQHSRPLNSSRGPPAYNQSQQQMHSNQPKLGVLAAGSRLADAGGSSSYAATNTTVSDTPTDSQSVTNNEVVSTSSSVNNPVTTPLSVIGAVGDSGQLSHHFPLQHHRASVVSSRCCSR</sequence>
<dbReference type="EMBL" id="UZAK01005841">
    <property type="protein sequence ID" value="VDO88735.1"/>
    <property type="molecule type" value="Genomic_DNA"/>
</dbReference>
<gene>
    <name evidence="2" type="ORF">SCUD_LOCUS4408</name>
</gene>
<feature type="compositionally biased region" description="Low complexity" evidence="1">
    <location>
        <begin position="70"/>
        <end position="84"/>
    </location>
</feature>
<reference evidence="4" key="1">
    <citation type="submission" date="2016-06" db="UniProtKB">
        <authorList>
            <consortium name="WormBaseParasite"/>
        </authorList>
    </citation>
    <scope>IDENTIFICATION</scope>
</reference>
<dbReference type="Proteomes" id="UP000279833">
    <property type="component" value="Unassembled WGS sequence"/>
</dbReference>
<evidence type="ECO:0000313" key="3">
    <source>
        <dbReference type="Proteomes" id="UP000279833"/>
    </source>
</evidence>
<protein>
    <submittedName>
        <fullName evidence="2 4">Uncharacterized protein</fullName>
    </submittedName>
</protein>
<accession>A0A183JNX2</accession>
<feature type="compositionally biased region" description="Polar residues" evidence="1">
    <location>
        <begin position="85"/>
        <end position="104"/>
    </location>
</feature>
<feature type="compositionally biased region" description="Low complexity" evidence="1">
    <location>
        <begin position="142"/>
        <end position="156"/>
    </location>
</feature>
<name>A0A183JNX2_9TREM</name>
<reference evidence="2 3" key="2">
    <citation type="submission" date="2018-11" db="EMBL/GenBank/DDBJ databases">
        <authorList>
            <consortium name="Pathogen Informatics"/>
        </authorList>
    </citation>
    <scope>NUCLEOTIDE SEQUENCE [LARGE SCALE GENOMIC DNA]</scope>
    <source>
        <strain evidence="2">Dakar</strain>
        <strain evidence="3">Dakar, Senegal</strain>
    </source>
</reference>
<evidence type="ECO:0000313" key="2">
    <source>
        <dbReference type="EMBL" id="VDO88735.1"/>
    </source>
</evidence>
<dbReference type="AlphaFoldDB" id="A0A183JNX2"/>
<organism evidence="4">
    <name type="scientific">Schistosoma curassoni</name>
    <dbReference type="NCBI Taxonomy" id="6186"/>
    <lineage>
        <taxon>Eukaryota</taxon>
        <taxon>Metazoa</taxon>
        <taxon>Spiralia</taxon>
        <taxon>Lophotrochozoa</taxon>
        <taxon>Platyhelminthes</taxon>
        <taxon>Trematoda</taxon>
        <taxon>Digenea</taxon>
        <taxon>Strigeidida</taxon>
        <taxon>Schistosomatoidea</taxon>
        <taxon>Schistosomatidae</taxon>
        <taxon>Schistosoma</taxon>
    </lineage>
</organism>
<feature type="region of interest" description="Disordered" evidence="1">
    <location>
        <begin position="119"/>
        <end position="156"/>
    </location>
</feature>
<feature type="compositionally biased region" description="Polar residues" evidence="1">
    <location>
        <begin position="122"/>
        <end position="141"/>
    </location>
</feature>
<feature type="region of interest" description="Disordered" evidence="1">
    <location>
        <begin position="54"/>
        <end position="104"/>
    </location>
</feature>
<evidence type="ECO:0000313" key="4">
    <source>
        <dbReference type="WBParaSite" id="SCUD_0000440801-mRNA-1"/>
    </source>
</evidence>